<dbReference type="SUPFAM" id="SSF53335">
    <property type="entry name" value="S-adenosyl-L-methionine-dependent methyltransferases"/>
    <property type="match status" value="1"/>
</dbReference>
<dbReference type="PANTHER" id="PTHR43542">
    <property type="entry name" value="METHYLTRANSFERASE"/>
    <property type="match status" value="1"/>
</dbReference>
<dbReference type="GO" id="GO:0052913">
    <property type="term" value="F:16S rRNA (guanine(966)-N(2))-methyltransferase activity"/>
    <property type="evidence" value="ECO:0007669"/>
    <property type="project" value="UniProtKB-EC"/>
</dbReference>
<dbReference type="PIRSF" id="PIRSF004553">
    <property type="entry name" value="CHP00095"/>
    <property type="match status" value="1"/>
</dbReference>
<comment type="similarity">
    <text evidence="3">Belongs to the methyltransferase superfamily. RsmD family.</text>
</comment>
<sequence>MRKNAGQLRVIGGQWRGRKLPILDSDGLRPTTDRVRETLFNWLQFDVADAVVVDLFAGAGGLGLEAASRGAAEVLLIERDKRVATQLSENLNTLKATNARVLVADALALLQSPSSLPPHWDIVFVDPPFAQGLADQTLERLLNCPQVNTDTLIYLETEHGFSPSNATRWQVIKEKRHGAVQFCLLQKR</sequence>
<evidence type="ECO:0000313" key="5">
    <source>
        <dbReference type="Proteomes" id="UP000286680"/>
    </source>
</evidence>
<evidence type="ECO:0000256" key="3">
    <source>
        <dbReference type="PIRNR" id="PIRNR004553"/>
    </source>
</evidence>
<comment type="catalytic activity">
    <reaction evidence="3">
        <text>guanosine(966) in 16S rRNA + S-adenosyl-L-methionine = N(2)-methylguanosine(966) in 16S rRNA + S-adenosyl-L-homocysteine + H(+)</text>
        <dbReference type="Rhea" id="RHEA:23548"/>
        <dbReference type="Rhea" id="RHEA-COMP:10211"/>
        <dbReference type="Rhea" id="RHEA-COMP:10212"/>
        <dbReference type="ChEBI" id="CHEBI:15378"/>
        <dbReference type="ChEBI" id="CHEBI:57856"/>
        <dbReference type="ChEBI" id="CHEBI:59789"/>
        <dbReference type="ChEBI" id="CHEBI:74269"/>
        <dbReference type="ChEBI" id="CHEBI:74481"/>
        <dbReference type="EC" id="2.1.1.171"/>
    </reaction>
</comment>
<reference evidence="5" key="1">
    <citation type="journal article" date="2018" name="Front. Microbiol.">
        <title>Genome-Based Analysis Reveals the Taxonomy and Diversity of the Family Idiomarinaceae.</title>
        <authorList>
            <person name="Liu Y."/>
            <person name="Lai Q."/>
            <person name="Shao Z."/>
        </authorList>
    </citation>
    <scope>NUCLEOTIDE SEQUENCE [LARGE SCALE GENOMIC DNA]</scope>
    <source>
        <strain evidence="5">SN-14</strain>
    </source>
</reference>
<evidence type="ECO:0000313" key="4">
    <source>
        <dbReference type="EMBL" id="RUO45510.1"/>
    </source>
</evidence>
<dbReference type="EMBL" id="PIPS01000001">
    <property type="protein sequence ID" value="RUO45510.1"/>
    <property type="molecule type" value="Genomic_DNA"/>
</dbReference>
<dbReference type="AlphaFoldDB" id="A0AA94JER7"/>
<evidence type="ECO:0000256" key="1">
    <source>
        <dbReference type="ARBA" id="ARBA00022603"/>
    </source>
</evidence>
<dbReference type="PANTHER" id="PTHR43542:SF1">
    <property type="entry name" value="METHYLTRANSFERASE"/>
    <property type="match status" value="1"/>
</dbReference>
<proteinExistence type="inferred from homology"/>
<dbReference type="InterPro" id="IPR004398">
    <property type="entry name" value="RNA_MeTrfase_RsmD"/>
</dbReference>
<protein>
    <recommendedName>
        <fullName evidence="3">Ribosomal RNA small subunit methyltransferase D</fullName>
        <ecNumber evidence="3">2.1.1.171</ecNumber>
    </recommendedName>
</protein>
<keyword evidence="2 3" id="KW-0808">Transferase</keyword>
<dbReference type="Gene3D" id="3.40.50.150">
    <property type="entry name" value="Vaccinia Virus protein VP39"/>
    <property type="match status" value="1"/>
</dbReference>
<dbReference type="Pfam" id="PF03602">
    <property type="entry name" value="Cons_hypoth95"/>
    <property type="match status" value="1"/>
</dbReference>
<keyword evidence="3" id="KW-0949">S-adenosyl-L-methionine</keyword>
<comment type="function">
    <text evidence="3">Specifically methylates the guanine in position 966 of 16S rRNA in the assembled 30S particle.</text>
</comment>
<comment type="caution">
    <text evidence="4">The sequence shown here is derived from an EMBL/GenBank/DDBJ whole genome shotgun (WGS) entry which is preliminary data.</text>
</comment>
<dbReference type="NCBIfam" id="TIGR00095">
    <property type="entry name" value="16S rRNA (guanine(966)-N(2))-methyltransferase RsmD"/>
    <property type="match status" value="1"/>
</dbReference>
<accession>A0AA94JER7</accession>
<keyword evidence="3" id="KW-0698">rRNA processing</keyword>
<dbReference type="EC" id="2.1.1.171" evidence="3"/>
<name>A0AA94JER7_9GAMM</name>
<gene>
    <name evidence="4" type="primary">rsmD</name>
    <name evidence="4" type="ORF">CWE23_05790</name>
</gene>
<dbReference type="Proteomes" id="UP000286680">
    <property type="component" value="Unassembled WGS sequence"/>
</dbReference>
<organism evidence="4 5">
    <name type="scientific">Idiomarina aquatica</name>
    <dbReference type="NCBI Taxonomy" id="1327752"/>
    <lineage>
        <taxon>Bacteria</taxon>
        <taxon>Pseudomonadati</taxon>
        <taxon>Pseudomonadota</taxon>
        <taxon>Gammaproteobacteria</taxon>
        <taxon>Alteromonadales</taxon>
        <taxon>Idiomarinaceae</taxon>
        <taxon>Idiomarina</taxon>
    </lineage>
</organism>
<dbReference type="InterPro" id="IPR029063">
    <property type="entry name" value="SAM-dependent_MTases_sf"/>
</dbReference>
<keyword evidence="1 3" id="KW-0489">Methyltransferase</keyword>
<dbReference type="CDD" id="cd02440">
    <property type="entry name" value="AdoMet_MTases"/>
    <property type="match status" value="1"/>
</dbReference>
<dbReference type="RefSeq" id="WP_126819724.1">
    <property type="nucleotide sequence ID" value="NZ_PIPS01000001.1"/>
</dbReference>
<keyword evidence="5" id="KW-1185">Reference proteome</keyword>
<evidence type="ECO:0000256" key="2">
    <source>
        <dbReference type="ARBA" id="ARBA00022679"/>
    </source>
</evidence>